<dbReference type="AlphaFoldDB" id="A0A9P5TKT6"/>
<feature type="compositionally biased region" description="Low complexity" evidence="1">
    <location>
        <begin position="241"/>
        <end position="260"/>
    </location>
</feature>
<organism evidence="2 3">
    <name type="scientific">Gymnopilus junonius</name>
    <name type="common">Spectacular rustgill mushroom</name>
    <name type="synonym">Gymnopilus spectabilis subsp. junonius</name>
    <dbReference type="NCBI Taxonomy" id="109634"/>
    <lineage>
        <taxon>Eukaryota</taxon>
        <taxon>Fungi</taxon>
        <taxon>Dikarya</taxon>
        <taxon>Basidiomycota</taxon>
        <taxon>Agaricomycotina</taxon>
        <taxon>Agaricomycetes</taxon>
        <taxon>Agaricomycetidae</taxon>
        <taxon>Agaricales</taxon>
        <taxon>Agaricineae</taxon>
        <taxon>Hymenogastraceae</taxon>
        <taxon>Gymnopilus</taxon>
    </lineage>
</organism>
<dbReference type="OrthoDB" id="3070712at2759"/>
<feature type="region of interest" description="Disordered" evidence="1">
    <location>
        <begin position="41"/>
        <end position="61"/>
    </location>
</feature>
<dbReference type="Proteomes" id="UP000724874">
    <property type="component" value="Unassembled WGS sequence"/>
</dbReference>
<name>A0A9P5TKT6_GYMJU</name>
<evidence type="ECO:0000313" key="2">
    <source>
        <dbReference type="EMBL" id="KAF8894337.1"/>
    </source>
</evidence>
<feature type="region of interest" description="Disordered" evidence="1">
    <location>
        <begin position="235"/>
        <end position="311"/>
    </location>
</feature>
<proteinExistence type="predicted"/>
<evidence type="ECO:0000256" key="1">
    <source>
        <dbReference type="SAM" id="MobiDB-lite"/>
    </source>
</evidence>
<comment type="caution">
    <text evidence="2">The sequence shown here is derived from an EMBL/GenBank/DDBJ whole genome shotgun (WGS) entry which is preliminary data.</text>
</comment>
<gene>
    <name evidence="2" type="ORF">CPB84DRAFT_1293426</name>
</gene>
<protein>
    <submittedName>
        <fullName evidence="2">Uncharacterized protein</fullName>
    </submittedName>
</protein>
<reference evidence="2" key="1">
    <citation type="submission" date="2020-11" db="EMBL/GenBank/DDBJ databases">
        <authorList>
            <consortium name="DOE Joint Genome Institute"/>
            <person name="Ahrendt S."/>
            <person name="Riley R."/>
            <person name="Andreopoulos W."/>
            <person name="LaButti K."/>
            <person name="Pangilinan J."/>
            <person name="Ruiz-duenas F.J."/>
            <person name="Barrasa J.M."/>
            <person name="Sanchez-Garcia M."/>
            <person name="Camarero S."/>
            <person name="Miyauchi S."/>
            <person name="Serrano A."/>
            <person name="Linde D."/>
            <person name="Babiker R."/>
            <person name="Drula E."/>
            <person name="Ayuso-Fernandez I."/>
            <person name="Pacheco R."/>
            <person name="Padilla G."/>
            <person name="Ferreira P."/>
            <person name="Barriuso J."/>
            <person name="Kellner H."/>
            <person name="Castanera R."/>
            <person name="Alfaro M."/>
            <person name="Ramirez L."/>
            <person name="Pisabarro A.G."/>
            <person name="Kuo A."/>
            <person name="Tritt A."/>
            <person name="Lipzen A."/>
            <person name="He G."/>
            <person name="Yan M."/>
            <person name="Ng V."/>
            <person name="Cullen D."/>
            <person name="Martin F."/>
            <person name="Rosso M.-N."/>
            <person name="Henrissat B."/>
            <person name="Hibbett D."/>
            <person name="Martinez A.T."/>
            <person name="Grigoriev I.V."/>
        </authorList>
    </citation>
    <scope>NUCLEOTIDE SEQUENCE</scope>
    <source>
        <strain evidence="2">AH 44721</strain>
    </source>
</reference>
<keyword evidence="3" id="KW-1185">Reference proteome</keyword>
<sequence length="440" mass="46739">MDTSQVRLVQCYIFGSRCIPIPSAAPKSPSVAVSCTHLDMGSTGSPVRTEESNGAEPSSPKPVFATPLQPADAITNPSDHGINNHVPRAQSSLLADVVVNTPDARVIPISLTLPEPPKSQKSARPSIVPEITSNFTSTPAIDPATPNVVPEIFKVLVQCLRTHRSKGIEQPFWTDVAMELNKDKTTYAQAGVTSFKEYTVMAKRQGVIELGGQGEGAWIHLNLAYWHDIPSVIPTPPIGPSPDSLSLEESPSGERSSSDSIAEPPAQVPASASQLPPSDCDPIPSAGSAPSSDTIISSSPDVAPNSISPKPSQSLVATSTLVTSFPVVIVESNGHPPAPAPLSPALPELVTRAPPVVVPEIFKPLVICLQSYRSRGVLKPLRRNIATEINKNKATYKKAGVDRFNSYTALAKEQGIIEFSGKEEGVRVALKPKWYDAVIS</sequence>
<evidence type="ECO:0000313" key="3">
    <source>
        <dbReference type="Proteomes" id="UP000724874"/>
    </source>
</evidence>
<dbReference type="EMBL" id="JADNYJ010000064">
    <property type="protein sequence ID" value="KAF8894337.1"/>
    <property type="molecule type" value="Genomic_DNA"/>
</dbReference>
<feature type="compositionally biased region" description="Low complexity" evidence="1">
    <location>
        <begin position="288"/>
        <end position="301"/>
    </location>
</feature>
<accession>A0A9P5TKT6</accession>